<gene>
    <name evidence="1" type="ORF">GA0074694_3561</name>
</gene>
<sequence length="37" mass="4022">MLIAVLNVDRVGRDHVAMLLSLELVIVGSAFVASRQQ</sequence>
<reference evidence="2" key="1">
    <citation type="submission" date="2016-06" db="EMBL/GenBank/DDBJ databases">
        <authorList>
            <person name="Varghese N."/>
        </authorList>
    </citation>
    <scope>NUCLEOTIDE SEQUENCE [LARGE SCALE GENOMIC DNA]</scope>
    <source>
        <strain evidence="2">DSM 46123</strain>
    </source>
</reference>
<dbReference type="EMBL" id="FMHU01000002">
    <property type="protein sequence ID" value="SCL23128.1"/>
    <property type="molecule type" value="Genomic_DNA"/>
</dbReference>
<proteinExistence type="predicted"/>
<evidence type="ECO:0000313" key="2">
    <source>
        <dbReference type="Proteomes" id="UP000198906"/>
    </source>
</evidence>
<protein>
    <submittedName>
        <fullName evidence="1">Uncharacterized protein</fullName>
    </submittedName>
</protein>
<dbReference type="AlphaFoldDB" id="A0A1C6S0Z2"/>
<accession>A0A1C6S0Z2</accession>
<organism evidence="1 2">
    <name type="scientific">Micromonospora inyonensis</name>
    <dbReference type="NCBI Taxonomy" id="47866"/>
    <lineage>
        <taxon>Bacteria</taxon>
        <taxon>Bacillati</taxon>
        <taxon>Actinomycetota</taxon>
        <taxon>Actinomycetes</taxon>
        <taxon>Micromonosporales</taxon>
        <taxon>Micromonosporaceae</taxon>
        <taxon>Micromonospora</taxon>
    </lineage>
</organism>
<name>A0A1C6S0Z2_9ACTN</name>
<keyword evidence="2" id="KW-1185">Reference proteome</keyword>
<evidence type="ECO:0000313" key="1">
    <source>
        <dbReference type="EMBL" id="SCL23128.1"/>
    </source>
</evidence>
<dbReference type="Proteomes" id="UP000198906">
    <property type="component" value="Unassembled WGS sequence"/>
</dbReference>